<dbReference type="AlphaFoldDB" id="A0A926ZJY0"/>
<keyword evidence="3" id="KW-1185">Reference proteome</keyword>
<protein>
    <submittedName>
        <fullName evidence="2">Uncharacterized protein</fullName>
    </submittedName>
</protein>
<gene>
    <name evidence="2" type="ORF">H6G03_34115</name>
</gene>
<sequence length="80" mass="9275">MASQEESKQQRYKKTPKGKETQALAVAKYQKSSKGQEALAKARAKHESSEARKAYKREWMRRRREQQKASSAICDRTEDS</sequence>
<evidence type="ECO:0000256" key="1">
    <source>
        <dbReference type="SAM" id="MobiDB-lite"/>
    </source>
</evidence>
<comment type="caution">
    <text evidence="2">The sequence shown here is derived from an EMBL/GenBank/DDBJ whole genome shotgun (WGS) entry which is preliminary data.</text>
</comment>
<evidence type="ECO:0000313" key="2">
    <source>
        <dbReference type="EMBL" id="MBD2186038.1"/>
    </source>
</evidence>
<organism evidence="2 3">
    <name type="scientific">Aerosakkonema funiforme FACHB-1375</name>
    <dbReference type="NCBI Taxonomy" id="2949571"/>
    <lineage>
        <taxon>Bacteria</taxon>
        <taxon>Bacillati</taxon>
        <taxon>Cyanobacteriota</taxon>
        <taxon>Cyanophyceae</taxon>
        <taxon>Oscillatoriophycideae</taxon>
        <taxon>Aerosakkonematales</taxon>
        <taxon>Aerosakkonemataceae</taxon>
        <taxon>Aerosakkonema</taxon>
    </lineage>
</organism>
<dbReference type="RefSeq" id="WP_190474962.1">
    <property type="nucleotide sequence ID" value="NZ_JACJPW010000161.1"/>
</dbReference>
<feature type="region of interest" description="Disordered" evidence="1">
    <location>
        <begin position="1"/>
        <end position="80"/>
    </location>
</feature>
<feature type="compositionally biased region" description="Basic and acidic residues" evidence="1">
    <location>
        <begin position="45"/>
        <end position="58"/>
    </location>
</feature>
<dbReference type="Proteomes" id="UP000641646">
    <property type="component" value="Unassembled WGS sequence"/>
</dbReference>
<reference evidence="2" key="1">
    <citation type="journal article" date="2015" name="ISME J.">
        <title>Draft Genome Sequence of Streptomyces incarnatus NRRL8089, which Produces the Nucleoside Antibiotic Sinefungin.</title>
        <authorList>
            <person name="Oshima K."/>
            <person name="Hattori M."/>
            <person name="Shimizu H."/>
            <person name="Fukuda K."/>
            <person name="Nemoto M."/>
            <person name="Inagaki K."/>
            <person name="Tamura T."/>
        </authorList>
    </citation>
    <scope>NUCLEOTIDE SEQUENCE</scope>
    <source>
        <strain evidence="2">FACHB-1375</strain>
    </source>
</reference>
<name>A0A926ZJY0_9CYAN</name>
<proteinExistence type="predicted"/>
<dbReference type="EMBL" id="JACJPW010000161">
    <property type="protein sequence ID" value="MBD2186038.1"/>
    <property type="molecule type" value="Genomic_DNA"/>
</dbReference>
<reference evidence="2" key="2">
    <citation type="submission" date="2020-08" db="EMBL/GenBank/DDBJ databases">
        <authorList>
            <person name="Chen M."/>
            <person name="Teng W."/>
            <person name="Zhao L."/>
            <person name="Hu C."/>
            <person name="Zhou Y."/>
            <person name="Han B."/>
            <person name="Song L."/>
            <person name="Shu W."/>
        </authorList>
    </citation>
    <scope>NUCLEOTIDE SEQUENCE</scope>
    <source>
        <strain evidence="2">FACHB-1375</strain>
    </source>
</reference>
<accession>A0A926ZJY0</accession>
<evidence type="ECO:0000313" key="3">
    <source>
        <dbReference type="Proteomes" id="UP000641646"/>
    </source>
</evidence>